<name>H1Z1F0_9EURY</name>
<dbReference type="InParanoid" id="H1Z1F0"/>
<dbReference type="Proteomes" id="UP000005741">
    <property type="component" value="Chromosome"/>
</dbReference>
<proteinExistence type="predicted"/>
<organism evidence="1 2">
    <name type="scientific">Methanoplanus limicola DSM 2279</name>
    <dbReference type="NCBI Taxonomy" id="937775"/>
    <lineage>
        <taxon>Archaea</taxon>
        <taxon>Methanobacteriati</taxon>
        <taxon>Methanobacteriota</taxon>
        <taxon>Stenosarchaea group</taxon>
        <taxon>Methanomicrobia</taxon>
        <taxon>Methanomicrobiales</taxon>
        <taxon>Methanomicrobiaceae</taxon>
        <taxon>Methanoplanus</taxon>
    </lineage>
</organism>
<dbReference type="AlphaFoldDB" id="H1Z1F0"/>
<dbReference type="STRING" id="937775.Metlim_2236"/>
<evidence type="ECO:0000313" key="2">
    <source>
        <dbReference type="Proteomes" id="UP000005741"/>
    </source>
</evidence>
<keyword evidence="2" id="KW-1185">Reference proteome</keyword>
<sequence>MTRFIMTPSDIEQFMTFSGLTKEETGGKFTDEEIAAMNRKITDAVIAEEPTDVKIIPSIKRNKELILKNTA</sequence>
<dbReference type="RefSeq" id="WP_004078553.1">
    <property type="nucleotide sequence ID" value="NZ_CM001436.1"/>
</dbReference>
<dbReference type="HOGENOM" id="CLU_2730414_0_0_2"/>
<evidence type="ECO:0000313" key="1">
    <source>
        <dbReference type="EMBL" id="EHQ36297.1"/>
    </source>
</evidence>
<gene>
    <name evidence="1" type="ORF">Metlim_2236</name>
</gene>
<reference evidence="1 2" key="1">
    <citation type="submission" date="2011-10" db="EMBL/GenBank/DDBJ databases">
        <title>The Improved High-Quality Draft genome of Methanoplanus limicola DSM 2279.</title>
        <authorList>
            <consortium name="US DOE Joint Genome Institute (JGI-PGF)"/>
            <person name="Lucas S."/>
            <person name="Copeland A."/>
            <person name="Lapidus A."/>
            <person name="Glavina del Rio T."/>
            <person name="Dalin E."/>
            <person name="Tice H."/>
            <person name="Bruce D."/>
            <person name="Goodwin L."/>
            <person name="Pitluck S."/>
            <person name="Peters L."/>
            <person name="Mikhailova N."/>
            <person name="Lu M."/>
            <person name="Kyrpides N."/>
            <person name="Mavromatis K."/>
            <person name="Ivanova N."/>
            <person name="Markowitz V."/>
            <person name="Cheng J.-F."/>
            <person name="Hugenholtz P."/>
            <person name="Woyke T."/>
            <person name="Wu D."/>
            <person name="Wirth R."/>
            <person name="Brambilla E.-M."/>
            <person name="Klenk H.-P."/>
            <person name="Eisen J.A."/>
        </authorList>
    </citation>
    <scope>NUCLEOTIDE SEQUENCE [LARGE SCALE GENOMIC DNA]</scope>
    <source>
        <strain evidence="1 2">DSM 2279</strain>
    </source>
</reference>
<protein>
    <submittedName>
        <fullName evidence="1">Uncharacterized protein</fullName>
    </submittedName>
</protein>
<accession>H1Z1F0</accession>
<dbReference type="EMBL" id="CM001436">
    <property type="protein sequence ID" value="EHQ36297.1"/>
    <property type="molecule type" value="Genomic_DNA"/>
</dbReference>